<dbReference type="EMBL" id="JAFEMO010000001">
    <property type="protein sequence ID" value="KAH7577925.1"/>
    <property type="molecule type" value="Genomic_DNA"/>
</dbReference>
<dbReference type="PANTHER" id="PTHR37695:SF1">
    <property type="entry name" value="RECOMBINATION INITIATION DEFECTS 3-RELATED"/>
    <property type="match status" value="1"/>
</dbReference>
<dbReference type="Proteomes" id="UP000827721">
    <property type="component" value="Unassembled WGS sequence"/>
</dbReference>
<evidence type="ECO:0000313" key="3">
    <source>
        <dbReference type="Proteomes" id="UP000827721"/>
    </source>
</evidence>
<protein>
    <recommendedName>
        <fullName evidence="4">t-SNARE coiled-coil homology domain-containing protein</fullName>
    </recommendedName>
</protein>
<organism evidence="2 3">
    <name type="scientific">Xanthoceras sorbifolium</name>
    <dbReference type="NCBI Taxonomy" id="99658"/>
    <lineage>
        <taxon>Eukaryota</taxon>
        <taxon>Viridiplantae</taxon>
        <taxon>Streptophyta</taxon>
        <taxon>Embryophyta</taxon>
        <taxon>Tracheophyta</taxon>
        <taxon>Spermatophyta</taxon>
        <taxon>Magnoliopsida</taxon>
        <taxon>eudicotyledons</taxon>
        <taxon>Gunneridae</taxon>
        <taxon>Pentapetalae</taxon>
        <taxon>rosids</taxon>
        <taxon>malvids</taxon>
        <taxon>Sapindales</taxon>
        <taxon>Sapindaceae</taxon>
        <taxon>Xanthoceroideae</taxon>
        <taxon>Xanthoceras</taxon>
    </lineage>
</organism>
<reference evidence="2 3" key="1">
    <citation type="submission" date="2021-02" db="EMBL/GenBank/DDBJ databases">
        <title>Plant Genome Project.</title>
        <authorList>
            <person name="Zhang R.-G."/>
        </authorList>
    </citation>
    <scope>NUCLEOTIDE SEQUENCE [LARGE SCALE GENOMIC DNA]</scope>
    <source>
        <tissue evidence="2">Leaves</tissue>
    </source>
</reference>
<feature type="compositionally biased region" description="Low complexity" evidence="1">
    <location>
        <begin position="1"/>
        <end position="16"/>
    </location>
</feature>
<evidence type="ECO:0000313" key="2">
    <source>
        <dbReference type="EMBL" id="KAH7577925.1"/>
    </source>
</evidence>
<dbReference type="PANTHER" id="PTHR37695">
    <property type="entry name" value="RECOMBINATION INITIATION DEFECTS 3-RELATED"/>
    <property type="match status" value="1"/>
</dbReference>
<gene>
    <name evidence="2" type="ORF">JRO89_XS01G0317000</name>
</gene>
<sequence>MHGLFSQLSQSSVDDVVTNDQRVNSQERENAMKKFSCLPPVSYTREESQRSISRSSNNLIRKWNTTSAPDHRCQISEELERRIGMLDTSLNRFGMILGSVQSDLMLVNQRTKEVSLESE</sequence>
<evidence type="ECO:0008006" key="4">
    <source>
        <dbReference type="Google" id="ProtNLM"/>
    </source>
</evidence>
<name>A0ABQ8IMK4_9ROSI</name>
<accession>A0ABQ8IMK4</accession>
<comment type="caution">
    <text evidence="2">The sequence shown here is derived from an EMBL/GenBank/DDBJ whole genome shotgun (WGS) entry which is preliminary data.</text>
</comment>
<dbReference type="InterPro" id="IPR034546">
    <property type="entry name" value="PAIR1"/>
</dbReference>
<feature type="region of interest" description="Disordered" evidence="1">
    <location>
        <begin position="1"/>
        <end position="31"/>
    </location>
</feature>
<keyword evidence="3" id="KW-1185">Reference proteome</keyword>
<proteinExistence type="predicted"/>
<evidence type="ECO:0000256" key="1">
    <source>
        <dbReference type="SAM" id="MobiDB-lite"/>
    </source>
</evidence>